<feature type="transmembrane region" description="Helical" evidence="1">
    <location>
        <begin position="329"/>
        <end position="349"/>
    </location>
</feature>
<dbReference type="Proteomes" id="UP001154061">
    <property type="component" value="Unassembled WGS sequence"/>
</dbReference>
<keyword evidence="1" id="KW-0812">Transmembrane</keyword>
<keyword evidence="1" id="KW-0472">Membrane</keyword>
<sequence>MRYGGETRVERYFGREWRTRPEISVYKGMALFGTVLAVLPGTVTAHGSGARYELGIPQSLFLLAGGAAVVISFVAVSVLSGGSDEAFSYRSRRLSTTPLRVFQSSSVVGAARFVAVGLLVVSVLAGFFGPQSSDANLLTNLVWVGWWIGYTFSVVLVGNTWPTINPWKTCYERATSPFGRELSLERSYEWGHRPAVASFLGFAWLEVIAPFSASPRWMAGIVLAYSVYLWAGMFVFGTETWLRNADPFTLLFDYLGRFAPLSFGPDAEVRMYGVALVDGDEGLWKPGALAFFVAILYTVTFDGFLGTPDWAVIANGVPALPIPYLTSTLLMLVGFVLFVEVFGTVAWLMKRFVGDVTPDEGYLARRFALSLLPIAIAYQLSHFFPHLLLRAQYLVLALLDPLGLGWNPLGLAEFEPVHEIPLLPVQAVWLTQTTLVVAGHVVAVWVAHHVAMDVFEERRSAIRSQLPMTAVMVFYTIVGLLILTRAAVDPPLP</sequence>
<feature type="transmembrane region" description="Helical" evidence="1">
    <location>
        <begin position="140"/>
        <end position="158"/>
    </location>
</feature>
<accession>A0A9Q4Q0L1</accession>
<evidence type="ECO:0000313" key="3">
    <source>
        <dbReference type="Proteomes" id="UP001154061"/>
    </source>
</evidence>
<name>A0A9Q4Q0L1_9EURY</name>
<feature type="transmembrane region" description="Helical" evidence="1">
    <location>
        <begin position="217"/>
        <end position="236"/>
    </location>
</feature>
<organism evidence="2 3">
    <name type="scientific">Natrinema salsiterrestre</name>
    <dbReference type="NCBI Taxonomy" id="2950540"/>
    <lineage>
        <taxon>Archaea</taxon>
        <taxon>Methanobacteriati</taxon>
        <taxon>Methanobacteriota</taxon>
        <taxon>Stenosarchaea group</taxon>
        <taxon>Halobacteria</taxon>
        <taxon>Halobacteriales</taxon>
        <taxon>Natrialbaceae</taxon>
        <taxon>Natrinema</taxon>
    </lineage>
</organism>
<feature type="transmembrane region" description="Helical" evidence="1">
    <location>
        <begin position="361"/>
        <end position="380"/>
    </location>
</feature>
<evidence type="ECO:0008006" key="4">
    <source>
        <dbReference type="Google" id="ProtNLM"/>
    </source>
</evidence>
<keyword evidence="1" id="KW-1133">Transmembrane helix</keyword>
<evidence type="ECO:0000256" key="1">
    <source>
        <dbReference type="SAM" id="Phobius"/>
    </source>
</evidence>
<proteinExistence type="predicted"/>
<comment type="caution">
    <text evidence="2">The sequence shown here is derived from an EMBL/GenBank/DDBJ whole genome shotgun (WGS) entry which is preliminary data.</text>
</comment>
<feature type="transmembrane region" description="Helical" evidence="1">
    <location>
        <begin position="101"/>
        <end position="128"/>
    </location>
</feature>
<feature type="transmembrane region" description="Helical" evidence="1">
    <location>
        <begin position="25"/>
        <end position="47"/>
    </location>
</feature>
<reference evidence="2" key="1">
    <citation type="submission" date="2022-06" db="EMBL/GenBank/DDBJ databases">
        <title>Natrinema sp. a new haloarchaeum isolate from saline soil.</title>
        <authorList>
            <person name="Strakova D."/>
            <person name="Galisteo C."/>
            <person name="Sanchez-Porro C."/>
            <person name="Ventosa A."/>
        </authorList>
    </citation>
    <scope>NUCLEOTIDE SEQUENCE</scope>
    <source>
        <strain evidence="2">S1CR25-10</strain>
    </source>
</reference>
<feature type="transmembrane region" description="Helical" evidence="1">
    <location>
        <begin position="59"/>
        <end position="80"/>
    </location>
</feature>
<dbReference type="AlphaFoldDB" id="A0A9Q4Q0L1"/>
<keyword evidence="3" id="KW-1185">Reference proteome</keyword>
<evidence type="ECO:0000313" key="2">
    <source>
        <dbReference type="EMBL" id="MDF9746685.1"/>
    </source>
</evidence>
<protein>
    <recommendedName>
        <fullName evidence="4">Fenitrothion hydrolase</fullName>
    </recommendedName>
</protein>
<feature type="transmembrane region" description="Helical" evidence="1">
    <location>
        <begin position="190"/>
        <end position="211"/>
    </location>
</feature>
<feature type="transmembrane region" description="Helical" evidence="1">
    <location>
        <begin position="426"/>
        <end position="447"/>
    </location>
</feature>
<gene>
    <name evidence="2" type="ORF">NDI89_13930</name>
</gene>
<feature type="transmembrane region" description="Helical" evidence="1">
    <location>
        <begin position="468"/>
        <end position="488"/>
    </location>
</feature>
<dbReference type="EMBL" id="JAMQOT010000004">
    <property type="protein sequence ID" value="MDF9746685.1"/>
    <property type="molecule type" value="Genomic_DNA"/>
</dbReference>